<evidence type="ECO:0000313" key="1">
    <source>
        <dbReference type="EMBL" id="KXJ87428.1"/>
    </source>
</evidence>
<organism evidence="1 2">
    <name type="scientific">Microdochium bolleyi</name>
    <dbReference type="NCBI Taxonomy" id="196109"/>
    <lineage>
        <taxon>Eukaryota</taxon>
        <taxon>Fungi</taxon>
        <taxon>Dikarya</taxon>
        <taxon>Ascomycota</taxon>
        <taxon>Pezizomycotina</taxon>
        <taxon>Sordariomycetes</taxon>
        <taxon>Xylariomycetidae</taxon>
        <taxon>Xylariales</taxon>
        <taxon>Microdochiaceae</taxon>
        <taxon>Microdochium</taxon>
    </lineage>
</organism>
<evidence type="ECO:0000313" key="2">
    <source>
        <dbReference type="Proteomes" id="UP000070501"/>
    </source>
</evidence>
<reference evidence="2" key="1">
    <citation type="submission" date="2016-02" db="EMBL/GenBank/DDBJ databases">
        <title>Draft genome sequence of Microdochium bolleyi, a fungal endophyte of beachgrass.</title>
        <authorList>
            <consortium name="DOE Joint Genome Institute"/>
            <person name="David A.S."/>
            <person name="May G."/>
            <person name="Haridas S."/>
            <person name="Lim J."/>
            <person name="Wang M."/>
            <person name="Labutti K."/>
            <person name="Lipzen A."/>
            <person name="Barry K."/>
            <person name="Grigoriev I.V."/>
        </authorList>
    </citation>
    <scope>NUCLEOTIDE SEQUENCE [LARGE SCALE GENOMIC DNA]</scope>
    <source>
        <strain evidence="2">J235TASD1</strain>
    </source>
</reference>
<accession>A0A136IRE0</accession>
<gene>
    <name evidence="1" type="ORF">Micbo1qcDRAFT_178928</name>
</gene>
<dbReference type="EMBL" id="KQ964262">
    <property type="protein sequence ID" value="KXJ87428.1"/>
    <property type="molecule type" value="Genomic_DNA"/>
</dbReference>
<keyword evidence="2" id="KW-1185">Reference proteome</keyword>
<sequence>MARYEDEDDEICFDAQGIASIHDVASLGSDDANDDTSAADPCEKKEDYVNIDAHDVKEDVVAASTTGWFFASSAAAQPTQPPLEDKNITQLQRREDFIHAVLNHADETRALQRLKRARMRLPGQEILSDDDHRAMALSRYRADIQDPHREALERAVRRYEQHHVAPFRPPVSEVPEAPKLHNARPAVQLSQNKPFFRW</sequence>
<dbReference type="Proteomes" id="UP000070501">
    <property type="component" value="Unassembled WGS sequence"/>
</dbReference>
<name>A0A136IRE0_9PEZI</name>
<dbReference type="AlphaFoldDB" id="A0A136IRE0"/>
<dbReference type="InParanoid" id="A0A136IRE0"/>
<protein>
    <submittedName>
        <fullName evidence="1">Uncharacterized protein</fullName>
    </submittedName>
</protein>
<proteinExistence type="predicted"/>